<sequence>MANKVVNNVDLLNKSSFYVEKPNIFGNPLLILVIIIIALGFAGYAIYYYLNSSATVSILPNSSYYGSDISLYEPIFQENVKTINDCINICKNDITCDGITYNNNTQACLGTKNGQIRNETATYSAWIKPENRKEPYTIHTDFSKAILVGYTKTMTVVNGQKIINPYMLGNFAYSFNITISDFNLNYGSWRHVFHKGTPIETGTILNYQSWENLIRDIPIQTIGVWLAPFTNNLRIAVTTSSLANRTYGSYPDAFVEQCDSLTEECYITDMPGGKWLDKNRLGDDSTPNTRINTYIEFFDHDMQNIPLNKQVNITINFRGQDAEIFLNGKITQIVRLDGVPTINKSNLYVMNNNTFGGELTNILFYPTPLKIPEVKNIMDLVPNITDSNI</sequence>
<feature type="domain" description="Apple" evidence="2">
    <location>
        <begin position="73"/>
        <end position="110"/>
    </location>
</feature>
<proteinExistence type="predicted"/>
<dbReference type="AlphaFoldDB" id="A0A6C0EY79"/>
<name>A0A6C0EY79_9ZZZZ</name>
<dbReference type="InterPro" id="IPR003609">
    <property type="entry name" value="Pan_app"/>
</dbReference>
<evidence type="ECO:0000256" key="1">
    <source>
        <dbReference type="SAM" id="Phobius"/>
    </source>
</evidence>
<dbReference type="EMBL" id="MN738984">
    <property type="protein sequence ID" value="QHT34077.1"/>
    <property type="molecule type" value="Genomic_DNA"/>
</dbReference>
<keyword evidence="1" id="KW-0812">Transmembrane</keyword>
<keyword evidence="1" id="KW-0472">Membrane</keyword>
<protein>
    <recommendedName>
        <fullName evidence="2">Apple domain-containing protein</fullName>
    </recommendedName>
</protein>
<reference evidence="3" key="1">
    <citation type="journal article" date="2020" name="Nature">
        <title>Giant virus diversity and host interactions through global metagenomics.</title>
        <authorList>
            <person name="Schulz F."/>
            <person name="Roux S."/>
            <person name="Paez-Espino D."/>
            <person name="Jungbluth S."/>
            <person name="Walsh D.A."/>
            <person name="Denef V.J."/>
            <person name="McMahon K.D."/>
            <person name="Konstantinidis K.T."/>
            <person name="Eloe-Fadrosh E.A."/>
            <person name="Kyrpides N.C."/>
            <person name="Woyke T."/>
        </authorList>
    </citation>
    <scope>NUCLEOTIDE SEQUENCE</scope>
    <source>
        <strain evidence="3">GVMAG-M-3300009161-52</strain>
    </source>
</reference>
<evidence type="ECO:0000259" key="2">
    <source>
        <dbReference type="Pfam" id="PF00024"/>
    </source>
</evidence>
<evidence type="ECO:0000313" key="3">
    <source>
        <dbReference type="EMBL" id="QHT34077.1"/>
    </source>
</evidence>
<accession>A0A6C0EY79</accession>
<dbReference type="SUPFAM" id="SSF57414">
    <property type="entry name" value="Hairpin loop containing domain-like"/>
    <property type="match status" value="1"/>
</dbReference>
<dbReference type="Gene3D" id="3.50.4.10">
    <property type="entry name" value="Hepatocyte Growth Factor"/>
    <property type="match status" value="1"/>
</dbReference>
<dbReference type="Pfam" id="PF00024">
    <property type="entry name" value="PAN_1"/>
    <property type="match status" value="1"/>
</dbReference>
<organism evidence="3">
    <name type="scientific">viral metagenome</name>
    <dbReference type="NCBI Taxonomy" id="1070528"/>
    <lineage>
        <taxon>unclassified sequences</taxon>
        <taxon>metagenomes</taxon>
        <taxon>organismal metagenomes</taxon>
    </lineage>
</organism>
<feature type="transmembrane region" description="Helical" evidence="1">
    <location>
        <begin position="29"/>
        <end position="50"/>
    </location>
</feature>
<keyword evidence="1" id="KW-1133">Transmembrane helix</keyword>